<evidence type="ECO:0000256" key="4">
    <source>
        <dbReference type="RuleBase" id="RU004417"/>
    </source>
</evidence>
<evidence type="ECO:0000313" key="6">
    <source>
        <dbReference type="EMBL" id="GAA3560583.1"/>
    </source>
</evidence>
<organism evidence="6 7">
    <name type="scientific">Nonomuraea rosea</name>
    <dbReference type="NCBI Taxonomy" id="638574"/>
    <lineage>
        <taxon>Bacteria</taxon>
        <taxon>Bacillati</taxon>
        <taxon>Actinomycetota</taxon>
        <taxon>Actinomycetes</taxon>
        <taxon>Streptosporangiales</taxon>
        <taxon>Streptosporangiaceae</taxon>
        <taxon>Nonomuraea</taxon>
    </lineage>
</organism>
<dbReference type="RefSeq" id="WP_345564694.1">
    <property type="nucleotide sequence ID" value="NZ_BAABDQ010000009.1"/>
</dbReference>
<dbReference type="InterPro" id="IPR006097">
    <property type="entry name" value="Glu/Leu/Phe/Val/Trp_DH_dimer"/>
</dbReference>
<dbReference type="InterPro" id="IPR006096">
    <property type="entry name" value="Glu/Leu/Phe/Val/Trp_DH_C"/>
</dbReference>
<dbReference type="SUPFAM" id="SSF51735">
    <property type="entry name" value="NAD(P)-binding Rossmann-fold domains"/>
    <property type="match status" value="1"/>
</dbReference>
<dbReference type="InterPro" id="IPR046346">
    <property type="entry name" value="Aminoacid_DH-like_N_sf"/>
</dbReference>
<evidence type="ECO:0000259" key="5">
    <source>
        <dbReference type="SMART" id="SM00839"/>
    </source>
</evidence>
<evidence type="ECO:0000256" key="1">
    <source>
        <dbReference type="ARBA" id="ARBA00006382"/>
    </source>
</evidence>
<dbReference type="EMBL" id="BAABDQ010000009">
    <property type="protein sequence ID" value="GAA3560583.1"/>
    <property type="molecule type" value="Genomic_DNA"/>
</dbReference>
<sequence length="370" mass="38409">MAREITAAWQADELGPAKVVFLRPMPHMAAVVVVDNLALGPAMGGVRWSPSVSVSEVARLARAMTLKNAAAGLPYGGGKSGIYLPPCPDGESRYPAMRAFARAIEQLTDYIPGPDMGTDEGCMAVVHDEIGRAVGLPSVLGGIPLDELGATGYGLACCAEALAADKIIELDGARVVVQGFGAVGTHAARYLAERGARIIAVSDIAGAVHQDAGLDVEALLAAKRAGKPVAAFPGGTARDRDEILWQKCDLLVPAAGPDVFTAGNAARVRAKVILQGANIPATAEAEHIFHRRGVLCVPDILANAGGVICAAVEQQGGNRAQAFAAIEEKIRANTAELVDRLDAGDVPPREAATAMAMSRLRAAGGYRRRF</sequence>
<proteinExistence type="inferred from homology"/>
<feature type="domain" description="Glutamate/phenylalanine/leucine/valine/L-tryptophan dehydrogenase C-terminal" evidence="5">
    <location>
        <begin position="142"/>
        <end position="368"/>
    </location>
</feature>
<comment type="similarity">
    <text evidence="1 3 4">Belongs to the Glu/Leu/Phe/Val dehydrogenases family.</text>
</comment>
<comment type="caution">
    <text evidence="6">The sequence shown here is derived from an EMBL/GenBank/DDBJ whole genome shotgun (WGS) entry which is preliminary data.</text>
</comment>
<protein>
    <recommendedName>
        <fullName evidence="3">Glutamate dehydrogenase</fullName>
    </recommendedName>
</protein>
<gene>
    <name evidence="6" type="ORF">GCM10022419_046540</name>
</gene>
<evidence type="ECO:0000256" key="3">
    <source>
        <dbReference type="PIRNR" id="PIRNR000185"/>
    </source>
</evidence>
<keyword evidence="7" id="KW-1185">Reference proteome</keyword>
<dbReference type="Gene3D" id="3.40.50.720">
    <property type="entry name" value="NAD(P)-binding Rossmann-like Domain"/>
    <property type="match status" value="1"/>
</dbReference>
<dbReference type="Pfam" id="PF00208">
    <property type="entry name" value="ELFV_dehydrog"/>
    <property type="match status" value="1"/>
</dbReference>
<reference evidence="7" key="1">
    <citation type="journal article" date="2019" name="Int. J. Syst. Evol. Microbiol.">
        <title>The Global Catalogue of Microorganisms (GCM) 10K type strain sequencing project: providing services to taxonomists for standard genome sequencing and annotation.</title>
        <authorList>
            <consortium name="The Broad Institute Genomics Platform"/>
            <consortium name="The Broad Institute Genome Sequencing Center for Infectious Disease"/>
            <person name="Wu L."/>
            <person name="Ma J."/>
        </authorList>
    </citation>
    <scope>NUCLEOTIDE SEQUENCE [LARGE SCALE GENOMIC DNA]</scope>
    <source>
        <strain evidence="7">JCM 17326</strain>
    </source>
</reference>
<dbReference type="InterPro" id="IPR006095">
    <property type="entry name" value="Glu/Leu/Phe/Val/Trp_DH"/>
</dbReference>
<dbReference type="Pfam" id="PF02812">
    <property type="entry name" value="ELFV_dehydrog_N"/>
    <property type="match status" value="1"/>
</dbReference>
<dbReference type="InterPro" id="IPR014362">
    <property type="entry name" value="Glu_DH"/>
</dbReference>
<dbReference type="SUPFAM" id="SSF53223">
    <property type="entry name" value="Aminoacid dehydrogenase-like, N-terminal domain"/>
    <property type="match status" value="1"/>
</dbReference>
<evidence type="ECO:0000256" key="2">
    <source>
        <dbReference type="ARBA" id="ARBA00023002"/>
    </source>
</evidence>
<dbReference type="Gene3D" id="3.40.50.10860">
    <property type="entry name" value="Leucine Dehydrogenase, chain A, domain 1"/>
    <property type="match status" value="1"/>
</dbReference>
<dbReference type="SMART" id="SM00839">
    <property type="entry name" value="ELFV_dehydrog"/>
    <property type="match status" value="1"/>
</dbReference>
<name>A0ABP6X2S2_9ACTN</name>
<accession>A0ABP6X2S2</accession>
<dbReference type="PANTHER" id="PTHR11606:SF13">
    <property type="entry name" value="GLUTAMATE DEHYDROGENASE 1, MITOCHONDRIAL"/>
    <property type="match status" value="1"/>
</dbReference>
<dbReference type="PIRSF" id="PIRSF000185">
    <property type="entry name" value="Glu_DH"/>
    <property type="match status" value="1"/>
</dbReference>
<dbReference type="PRINTS" id="PR00082">
    <property type="entry name" value="GLFDHDRGNASE"/>
</dbReference>
<evidence type="ECO:0000313" key="7">
    <source>
        <dbReference type="Proteomes" id="UP001500630"/>
    </source>
</evidence>
<dbReference type="Proteomes" id="UP001500630">
    <property type="component" value="Unassembled WGS sequence"/>
</dbReference>
<keyword evidence="2 3" id="KW-0560">Oxidoreductase</keyword>
<dbReference type="PANTHER" id="PTHR11606">
    <property type="entry name" value="GLUTAMATE DEHYDROGENASE"/>
    <property type="match status" value="1"/>
</dbReference>
<dbReference type="InterPro" id="IPR036291">
    <property type="entry name" value="NAD(P)-bd_dom_sf"/>
</dbReference>